<proteinExistence type="predicted"/>
<accession>G8EY15</accession>
<evidence type="ECO:0000313" key="1">
    <source>
        <dbReference type="EMBL" id="AET72705.1"/>
    </source>
</evidence>
<reference evidence="1 2" key="1">
    <citation type="submission" date="2010-12" db="EMBL/GenBank/DDBJ databases">
        <title>The Genome Sequence of Synechococcus phage S-CAM8 0608SB47.</title>
        <authorList>
            <consortium name="The Broad Institute Genome Sequencing Platform"/>
            <person name="Henn M.R."/>
            <person name="Martiny J."/>
            <person name="Weihe C."/>
            <person name="Levin J."/>
            <person name="Malboeuf C."/>
            <person name="Casali M."/>
            <person name="Russ C."/>
            <person name="Lennon N."/>
            <person name="Chapman S.B."/>
            <person name="Erlich R."/>
            <person name="Young S.K."/>
            <person name="Yandava C."/>
            <person name="Zeng Q."/>
            <person name="Alvarado L."/>
            <person name="Anderson S."/>
            <person name="Berlin A."/>
            <person name="Chen Z."/>
            <person name="Freedman E."/>
            <person name="Gellesch M."/>
            <person name="Goldberg J."/>
            <person name="Green L."/>
            <person name="Griggs A."/>
            <person name="Gujja S."/>
            <person name="Heilman E.R."/>
            <person name="Heiman D."/>
            <person name="Hollinger A."/>
            <person name="Howarth C."/>
            <person name="Larson L."/>
            <person name="Mehta T."/>
            <person name="Pearson M."/>
            <person name="Roberts A."/>
            <person name="Ryan E."/>
            <person name="Saif S."/>
            <person name="Shea T."/>
            <person name="Shenoy N."/>
            <person name="Sisk P."/>
            <person name="Stolte C."/>
            <person name="Sykes S."/>
            <person name="White J."/>
            <person name="Haas B."/>
            <person name="Nusbaum C."/>
            <person name="Birren B."/>
        </authorList>
    </citation>
    <scope>NUCLEOTIDE SEQUENCE [LARGE SCALE GENOMIC DNA]</scope>
    <source>
        <strain evidence="1 2">0608SB47</strain>
    </source>
</reference>
<dbReference type="Proteomes" id="UP000297591">
    <property type="component" value="Segment"/>
</dbReference>
<organism evidence="1 2">
    <name type="scientific">Synechococcus phage S-CAM8</name>
    <dbReference type="NCBI Taxonomy" id="754038"/>
    <lineage>
        <taxon>Viruses</taxon>
        <taxon>Duplodnaviria</taxon>
        <taxon>Heunggongvirae</taxon>
        <taxon>Uroviricota</taxon>
        <taxon>Caudoviricetes</taxon>
        <taxon>Pantevenvirales</taxon>
        <taxon>Kyanoviridae</taxon>
        <taxon>Neritesvirus</taxon>
        <taxon>Neritesvirus scam8</taxon>
    </lineage>
</organism>
<protein>
    <submittedName>
        <fullName evidence="1">Uncharacterized protein</fullName>
    </submittedName>
</protein>
<dbReference type="EMBL" id="JF974299">
    <property type="protein sequence ID" value="AET72705.1"/>
    <property type="molecule type" value="Genomic_DNA"/>
</dbReference>
<evidence type="ECO:0000313" key="2">
    <source>
        <dbReference type="Proteomes" id="UP000297591"/>
    </source>
</evidence>
<name>G8EY15_9CAUD</name>
<gene>
    <name evidence="1" type="ORF">SXFG_00155</name>
</gene>
<sequence>MAFTEKQAYKIEVNEDFSIGVRRSDIVLKDDVEVGRSYHRSVFQPGDDVSGQVQEVQDVAAAVWTSDVVATHQASLTPAEEE</sequence>